<comment type="subcellular location">
    <subcellularLocation>
        <location evidence="1">Membrane</location>
        <topology evidence="1">Single-pass type II membrane protein</topology>
    </subcellularLocation>
</comment>
<dbReference type="Proteomes" id="UP000449547">
    <property type="component" value="Unassembled WGS sequence"/>
</dbReference>
<organism evidence="7 8">
    <name type="scientific">Diutina rugosa</name>
    <name type="common">Yeast</name>
    <name type="synonym">Candida rugosa</name>
    <dbReference type="NCBI Taxonomy" id="5481"/>
    <lineage>
        <taxon>Eukaryota</taxon>
        <taxon>Fungi</taxon>
        <taxon>Dikarya</taxon>
        <taxon>Ascomycota</taxon>
        <taxon>Saccharomycotina</taxon>
        <taxon>Pichiomycetes</taxon>
        <taxon>Debaryomycetaceae</taxon>
        <taxon>Diutina</taxon>
    </lineage>
</organism>
<dbReference type="OMA" id="YNDFFEM"/>
<accession>A0A642UBV3</accession>
<protein>
    <recommendedName>
        <fullName evidence="9">Mannosyltransferase</fullName>
    </recommendedName>
</protein>
<dbReference type="GO" id="GO:0005794">
    <property type="term" value="C:Golgi apparatus"/>
    <property type="evidence" value="ECO:0007669"/>
    <property type="project" value="TreeGrafter"/>
</dbReference>
<proteinExistence type="inferred from homology"/>
<keyword evidence="8" id="KW-1185">Reference proteome</keyword>
<comment type="similarity">
    <text evidence="2">Belongs to the glycosyltransferase 15 family.</text>
</comment>
<reference evidence="7 8" key="1">
    <citation type="submission" date="2019-07" db="EMBL/GenBank/DDBJ databases">
        <title>Genome assembly of two rare yeast pathogens: Diutina rugosa and Trichomonascus ciferrii.</title>
        <authorList>
            <person name="Mixao V."/>
            <person name="Saus E."/>
            <person name="Hansen A."/>
            <person name="Lass-Flor C."/>
            <person name="Gabaldon T."/>
        </authorList>
    </citation>
    <scope>NUCLEOTIDE SEQUENCE [LARGE SCALE GENOMIC DNA]</scope>
    <source>
        <strain evidence="7 8">CBS 613</strain>
    </source>
</reference>
<dbReference type="GO" id="GO:0000026">
    <property type="term" value="F:alpha-1,2-mannosyltransferase activity"/>
    <property type="evidence" value="ECO:0007669"/>
    <property type="project" value="TreeGrafter"/>
</dbReference>
<name>A0A642UBV3_DIURU</name>
<evidence type="ECO:0000313" key="7">
    <source>
        <dbReference type="EMBL" id="KAA8896411.1"/>
    </source>
</evidence>
<dbReference type="AlphaFoldDB" id="A0A642UBV3"/>
<dbReference type="GO" id="GO:0000032">
    <property type="term" value="P:cell wall mannoprotein biosynthetic process"/>
    <property type="evidence" value="ECO:0007669"/>
    <property type="project" value="TreeGrafter"/>
</dbReference>
<dbReference type="RefSeq" id="XP_034009390.1">
    <property type="nucleotide sequence ID" value="XM_034158803.1"/>
</dbReference>
<evidence type="ECO:0000256" key="3">
    <source>
        <dbReference type="ARBA" id="ARBA00022676"/>
    </source>
</evidence>
<comment type="caution">
    <text evidence="7">The sequence shown here is derived from an EMBL/GenBank/DDBJ whole genome shotgun (WGS) entry which is preliminary data.</text>
</comment>
<keyword evidence="3" id="KW-0328">Glycosyltransferase</keyword>
<dbReference type="SUPFAM" id="SSF53448">
    <property type="entry name" value="Nucleotide-diphospho-sugar transferases"/>
    <property type="match status" value="1"/>
</dbReference>
<evidence type="ECO:0000256" key="2">
    <source>
        <dbReference type="ARBA" id="ARBA00007677"/>
    </source>
</evidence>
<keyword evidence="5" id="KW-0812">Transmembrane</keyword>
<dbReference type="InterPro" id="IPR029044">
    <property type="entry name" value="Nucleotide-diphossugar_trans"/>
</dbReference>
<dbReference type="InterPro" id="IPR002685">
    <property type="entry name" value="Glyco_trans_15"/>
</dbReference>
<evidence type="ECO:0000313" key="8">
    <source>
        <dbReference type="Proteomes" id="UP000449547"/>
    </source>
</evidence>
<evidence type="ECO:0008006" key="9">
    <source>
        <dbReference type="Google" id="ProtNLM"/>
    </source>
</evidence>
<dbReference type="Gene3D" id="3.90.550.10">
    <property type="entry name" value="Spore Coat Polysaccharide Biosynthesis Protein SpsA, Chain A"/>
    <property type="match status" value="1"/>
</dbReference>
<dbReference type="OrthoDB" id="439943at2759"/>
<feature type="active site" description="Nucleophile" evidence="6">
    <location>
        <position position="341"/>
    </location>
</feature>
<evidence type="ECO:0000256" key="6">
    <source>
        <dbReference type="PIRSR" id="PIRSR018153-1"/>
    </source>
</evidence>
<dbReference type="GeneID" id="54784434"/>
<dbReference type="EMBL" id="SWFT01000165">
    <property type="protein sequence ID" value="KAA8896411.1"/>
    <property type="molecule type" value="Genomic_DNA"/>
</dbReference>
<gene>
    <name evidence="7" type="ORF">DIURU_005783</name>
</gene>
<sequence>MARLSVRVLVPSLLLCGVGLWYFLSLRASPHAKSIRETSFDSNNDSVFFPGCQVPVANDAPRQNAALVMLARNSDVDGVIRSIDSLEQHFNQWFNYPWVLLNDEPFTEEFKQRVSPHTANITYHLIPQEHWQFPENVDEQEMVEAFNQQADRGILYGAFKSYHQMCRYYSYNFYKHPAVAELEWYWRVEPDVEFFCDITYDPFEEMAKHKKKYGFNVLMQDLFYTLPGLYRTVASYMKQEDIRVRDQRLWHMFMFDDTRLHSSSGKWDPNDFSGNVNEVRRQMKQKLLHRRLVAASSKDWAKFQPLLNQVAQQAGTHHRKLYPDRFNGYDYNWGHFWTNFEIARVDVFTSDKYRKYYDYIDKSGGFWRERWGDAPVRSLALAMLLTVDEIHYFRDIGYRHSDMSHCPINDDGSGHPAHIGCNCKCTWRHQDLEERGSYMYKRWKRATQDGYSVPLSINLDDMERELQSRIDKDLNRGAHLFELIDQ</sequence>
<keyword evidence="4" id="KW-0808">Transferase</keyword>
<evidence type="ECO:0000256" key="5">
    <source>
        <dbReference type="ARBA" id="ARBA00022968"/>
    </source>
</evidence>
<dbReference type="PANTHER" id="PTHR31121">
    <property type="entry name" value="ALPHA-1,2 MANNOSYLTRANSFERASE KTR1"/>
    <property type="match status" value="1"/>
</dbReference>
<dbReference type="GO" id="GO:0006487">
    <property type="term" value="P:protein N-linked glycosylation"/>
    <property type="evidence" value="ECO:0007669"/>
    <property type="project" value="TreeGrafter"/>
</dbReference>
<dbReference type="PANTHER" id="PTHR31121:SF2">
    <property type="entry name" value="MANNOSYLTRANSFERASE KTR5-RELATED"/>
    <property type="match status" value="1"/>
</dbReference>
<dbReference type="GO" id="GO:0016020">
    <property type="term" value="C:membrane"/>
    <property type="evidence" value="ECO:0007669"/>
    <property type="project" value="UniProtKB-SubCell"/>
</dbReference>
<evidence type="ECO:0000256" key="4">
    <source>
        <dbReference type="ARBA" id="ARBA00022679"/>
    </source>
</evidence>
<dbReference type="VEuPathDB" id="FungiDB:DIURU_005783"/>
<evidence type="ECO:0000256" key="1">
    <source>
        <dbReference type="ARBA" id="ARBA00004606"/>
    </source>
</evidence>
<keyword evidence="5" id="KW-0735">Signal-anchor</keyword>
<dbReference type="PIRSF" id="PIRSF018153">
    <property type="entry name" value="Glyco_trans_15"/>
    <property type="match status" value="1"/>
</dbReference>
<dbReference type="Pfam" id="PF01793">
    <property type="entry name" value="Glyco_transf_15"/>
    <property type="match status" value="2"/>
</dbReference>